<name>Q8NQX0_CORGL</name>
<evidence type="ECO:0000313" key="2">
    <source>
        <dbReference type="Proteomes" id="UP000000582"/>
    </source>
</evidence>
<accession>Q8NQX0</accession>
<proteinExistence type="predicted"/>
<dbReference type="EMBL" id="BA000036">
    <property type="protein sequence ID" value="BAB98695.1"/>
    <property type="molecule type" value="Genomic_DNA"/>
</dbReference>
<dbReference type="Proteomes" id="UP000000582">
    <property type="component" value="Chromosome"/>
</dbReference>
<dbReference type="BioCyc" id="CORYNE:G18NG-10880-MONOMER"/>
<dbReference type="AlphaFoldDB" id="Q8NQX0"/>
<dbReference type="HOGENOM" id="CLU_2408252_0_0_11"/>
<reference evidence="2" key="1">
    <citation type="journal article" date="2003" name="Appl. Microbiol. Biotechnol.">
        <title>The Corynebacterium glutamicum genome: features and impacts on biotechnological processes.</title>
        <authorList>
            <person name="Ikeda M."/>
            <person name="Nakagawa S."/>
        </authorList>
    </citation>
    <scope>NUCLEOTIDE SEQUENCE [LARGE SCALE GENOMIC DNA]</scope>
    <source>
        <strain evidence="2">ATCC 13032 / DSM 20300 / BCRC 11384 / JCM 1318 / LMG 3730 / NCIMB 10025</strain>
    </source>
</reference>
<evidence type="ECO:0000313" key="1">
    <source>
        <dbReference type="EMBL" id="BAB98695.1"/>
    </source>
</evidence>
<sequence length="106" mass="12037">MFALDHRVENLVLLVHFCRLLPLTVSVLTPANSAIPRIVMAAKTSSWKSCTAALRTRACVACLSRLQLESAISHPLNEHVHFSIRFETEIAHHFREDFNYMVANYS</sequence>
<protein>
    <submittedName>
        <fullName evidence="1">Uncharacterized protein</fullName>
    </submittedName>
</protein>
<dbReference type="KEGG" id="cgl:Cgl1302"/>
<gene>
    <name evidence="1" type="ordered locus">Cgl1302</name>
</gene>
<organism evidence="1 2">
    <name type="scientific">Corynebacterium glutamicum (strain ATCC 13032 / DSM 20300 / JCM 1318 / BCRC 11384 / CCUG 27702 / LMG 3730 / NBRC 12168 / NCIMB 10025 / NRRL B-2784 / 534)</name>
    <dbReference type="NCBI Taxonomy" id="196627"/>
    <lineage>
        <taxon>Bacteria</taxon>
        <taxon>Bacillati</taxon>
        <taxon>Actinomycetota</taxon>
        <taxon>Actinomycetes</taxon>
        <taxon>Mycobacteriales</taxon>
        <taxon>Corynebacteriaceae</taxon>
        <taxon>Corynebacterium</taxon>
    </lineage>
</organism>
<keyword evidence="2" id="KW-1185">Reference proteome</keyword>